<evidence type="ECO:0000256" key="1">
    <source>
        <dbReference type="ARBA" id="ARBA00004613"/>
    </source>
</evidence>
<evidence type="ECO:0000313" key="11">
    <source>
        <dbReference type="Proteomes" id="UP001058974"/>
    </source>
</evidence>
<evidence type="ECO:0000256" key="3">
    <source>
        <dbReference type="ARBA" id="ARBA00022525"/>
    </source>
</evidence>
<gene>
    <name evidence="10" type="ORF">KIW84_014031</name>
</gene>
<evidence type="ECO:0000313" key="10">
    <source>
        <dbReference type="EMBL" id="KAI5446030.1"/>
    </source>
</evidence>
<reference evidence="10 11" key="1">
    <citation type="journal article" date="2022" name="Nat. Genet.">
        <title>Improved pea reference genome and pan-genome highlight genomic features and evolutionary characteristics.</title>
        <authorList>
            <person name="Yang T."/>
            <person name="Liu R."/>
            <person name="Luo Y."/>
            <person name="Hu S."/>
            <person name="Wang D."/>
            <person name="Wang C."/>
            <person name="Pandey M.K."/>
            <person name="Ge S."/>
            <person name="Xu Q."/>
            <person name="Li N."/>
            <person name="Li G."/>
            <person name="Huang Y."/>
            <person name="Saxena R.K."/>
            <person name="Ji Y."/>
            <person name="Li M."/>
            <person name="Yan X."/>
            <person name="He Y."/>
            <person name="Liu Y."/>
            <person name="Wang X."/>
            <person name="Xiang C."/>
            <person name="Varshney R.K."/>
            <person name="Ding H."/>
            <person name="Gao S."/>
            <person name="Zong X."/>
        </authorList>
    </citation>
    <scope>NUCLEOTIDE SEQUENCE [LARGE SCALE GENOMIC DNA]</scope>
    <source>
        <strain evidence="10 11">cv. Zhongwan 6</strain>
    </source>
</reference>
<evidence type="ECO:0000256" key="4">
    <source>
        <dbReference type="ARBA" id="ARBA00022529"/>
    </source>
</evidence>
<dbReference type="Proteomes" id="UP001058974">
    <property type="component" value="Chromosome 1"/>
</dbReference>
<dbReference type="AlphaFoldDB" id="A0A9D5BM15"/>
<feature type="chain" id="PRO_5039744129" description="Defensin-like protein" evidence="9">
    <location>
        <begin position="29"/>
        <end position="129"/>
    </location>
</feature>
<keyword evidence="7 9" id="KW-0611">Plant defense</keyword>
<keyword evidence="4 9" id="KW-0929">Antimicrobial</keyword>
<dbReference type="GO" id="GO:0031640">
    <property type="term" value="P:killing of cells of another organism"/>
    <property type="evidence" value="ECO:0007669"/>
    <property type="project" value="UniProtKB-UniRule"/>
</dbReference>
<evidence type="ECO:0000256" key="2">
    <source>
        <dbReference type="ARBA" id="ARBA00006722"/>
    </source>
</evidence>
<keyword evidence="8" id="KW-1015">Disulfide bond</keyword>
<dbReference type="GO" id="GO:0005576">
    <property type="term" value="C:extracellular region"/>
    <property type="evidence" value="ECO:0007669"/>
    <property type="project" value="UniProtKB-SubCell"/>
</dbReference>
<dbReference type="InterPro" id="IPR039641">
    <property type="entry name" value="LCR"/>
</dbReference>
<comment type="similarity">
    <text evidence="2 9">Belongs to the DEFL family.</text>
</comment>
<keyword evidence="5 9" id="KW-0295">Fungicide</keyword>
<dbReference type="PANTHER" id="PTHR36788:SF2">
    <property type="entry name" value="DEFENSIN-LIKE PROTEIN 183"/>
    <property type="match status" value="1"/>
</dbReference>
<organism evidence="10 11">
    <name type="scientific">Pisum sativum</name>
    <name type="common">Garden pea</name>
    <name type="synonym">Lathyrus oleraceus</name>
    <dbReference type="NCBI Taxonomy" id="3888"/>
    <lineage>
        <taxon>Eukaryota</taxon>
        <taxon>Viridiplantae</taxon>
        <taxon>Streptophyta</taxon>
        <taxon>Embryophyta</taxon>
        <taxon>Tracheophyta</taxon>
        <taxon>Spermatophyta</taxon>
        <taxon>Magnoliopsida</taxon>
        <taxon>eudicotyledons</taxon>
        <taxon>Gunneridae</taxon>
        <taxon>Pentapetalae</taxon>
        <taxon>rosids</taxon>
        <taxon>fabids</taxon>
        <taxon>Fabales</taxon>
        <taxon>Fabaceae</taxon>
        <taxon>Papilionoideae</taxon>
        <taxon>50 kb inversion clade</taxon>
        <taxon>NPAAA clade</taxon>
        <taxon>Hologalegina</taxon>
        <taxon>IRL clade</taxon>
        <taxon>Fabeae</taxon>
        <taxon>Lathyrus</taxon>
    </lineage>
</organism>
<dbReference type="PANTHER" id="PTHR36788">
    <property type="entry name" value="DEFENSIN-LIKE PROTEIN 183"/>
    <property type="match status" value="1"/>
</dbReference>
<feature type="signal peptide" evidence="9">
    <location>
        <begin position="1"/>
        <end position="28"/>
    </location>
</feature>
<keyword evidence="3 9" id="KW-0964">Secreted</keyword>
<evidence type="ECO:0000256" key="8">
    <source>
        <dbReference type="ARBA" id="ARBA00023157"/>
    </source>
</evidence>
<dbReference type="EMBL" id="JAMSHJ010000001">
    <property type="protein sequence ID" value="KAI5446030.1"/>
    <property type="molecule type" value="Genomic_DNA"/>
</dbReference>
<keyword evidence="11" id="KW-1185">Reference proteome</keyword>
<keyword evidence="6 9" id="KW-0732">Signal</keyword>
<evidence type="ECO:0000256" key="9">
    <source>
        <dbReference type="RuleBase" id="RU367109"/>
    </source>
</evidence>
<dbReference type="Gramene" id="Psat01G0403100-T1">
    <property type="protein sequence ID" value="KAI5446030.1"/>
    <property type="gene ID" value="KIW84_014031"/>
</dbReference>
<accession>A0A9D5BM15</accession>
<protein>
    <recommendedName>
        <fullName evidence="9">Defensin-like protein</fullName>
    </recommendedName>
</protein>
<evidence type="ECO:0000256" key="7">
    <source>
        <dbReference type="ARBA" id="ARBA00022821"/>
    </source>
</evidence>
<dbReference type="GO" id="GO:0050832">
    <property type="term" value="P:defense response to fungus"/>
    <property type="evidence" value="ECO:0007669"/>
    <property type="project" value="UniProtKB-UniRule"/>
</dbReference>
<evidence type="ECO:0000256" key="6">
    <source>
        <dbReference type="ARBA" id="ARBA00022729"/>
    </source>
</evidence>
<evidence type="ECO:0000256" key="5">
    <source>
        <dbReference type="ARBA" id="ARBA00022577"/>
    </source>
</evidence>
<comment type="subcellular location">
    <subcellularLocation>
        <location evidence="1 9">Secreted</location>
    </subcellularLocation>
</comment>
<name>A0A9D5BM15_PEA</name>
<sequence length="129" mass="13896">MANETSKSSFFFAVLVLVFAVQFIEIDGECTKLVGNCETSNCNAICNTYAKGVRVLNASCSALHLCTCTFDRPPPGGPTPPCDLVLGVCTNSCNYECCDKKCKASFPKTGSGTCIIAFERDLCMCSYNR</sequence>
<comment type="caution">
    <text evidence="10">The sequence shown here is derived from an EMBL/GenBank/DDBJ whole genome shotgun (WGS) entry which is preliminary data.</text>
</comment>
<proteinExistence type="inferred from homology"/>